<evidence type="ECO:0000313" key="1">
    <source>
        <dbReference type="EMBL" id="CAK0873724.1"/>
    </source>
</evidence>
<dbReference type="Proteomes" id="UP001189429">
    <property type="component" value="Unassembled WGS sequence"/>
</dbReference>
<gene>
    <name evidence="1" type="ORF">PCOR1329_LOCUS58836</name>
</gene>
<dbReference type="InterPro" id="IPR011333">
    <property type="entry name" value="SKP1/BTB/POZ_sf"/>
</dbReference>
<dbReference type="SUPFAM" id="SSF54695">
    <property type="entry name" value="POZ domain"/>
    <property type="match status" value="1"/>
</dbReference>
<dbReference type="EMBL" id="CAUYUJ010017312">
    <property type="protein sequence ID" value="CAK0873724.1"/>
    <property type="molecule type" value="Genomic_DNA"/>
</dbReference>
<dbReference type="Gene3D" id="3.30.710.10">
    <property type="entry name" value="Potassium Channel Kv1.1, Chain A"/>
    <property type="match status" value="1"/>
</dbReference>
<keyword evidence="2" id="KW-1185">Reference proteome</keyword>
<sequence length="924" mass="102448">MAWTSLSCLQISDDHSDELRRSQLRELAVALADVALRLFQAERNIRASLVPAPGCVASYPEQLLSRFEVEGTSLKDCRPAPAEAFLAARPRLRGWLAEKLHLVVVPEEVKGLLAVHVDPATELIRVLTGLTDLPHDLAVSAIEWLFKAYDDPARGFTPEIKRSLQLLQREDGTFGTFGSYTWSCPGPKRELVHFQKPSKHVVKDTRVSEHFDSRLGVLDPMKLSDVALSVDGIAVDKFWKVHAEGGYKDQDLCVLEGKMHVHVRTRHGKALRALQRYGAVSTADELDALLAIGCVQALDPVPAPYAGTETFHVVRHLSVLRGSIDVSTATSTQKHNIFQRYLLPGIEDSSARPVLMELPIVKCGRQHYALKNCRFVNSTSLAQKLEDVGLPVLNTSSMFNDHRVVLQGHFAKPGDILSHFHNQLANSGLTEQLAAEILLEAARAASSDPDQLKLVAKCRILREGRCMSDLWHPGDELAFVLGVVDRSIQQAVSQLAAITDMAHCMKACSKPADLMELLRQSDLQRLRAGACDRVANALHEVLQGMSEESVKQITSAGFRSLPVIYANGSWHKSEQVYLQCYKDLLPDCKPVLNRHFRQTASARSLFAGRPAVDLVAEHLVALCEHPDRVHPDRSAFLRIYDYLNTELKTSQSAAPQCLKSVRCILDQEGKLFLPRHFGLELLMDLAPFHMVPEDVRPYKYLLVDLGAKEKGGGDPLPDPVLPTEICDKLRTDLECADIQLQARDGVLPGHRCIWHFAAKNLGSLLPPDQNVSLILPCSMAALAAVRDFVYTGRVDFEAISKLTPAHQHEMRAAARALNIPYLAEYMKQFLAGAPPDIEDPYRGSTDLPQHWARNIGNLSQGWRLENLQDPDLLGILQQVLTPGNPSDLGHGRDCGGWPSYRQLNSRVMLGLAHRARGIVVEVPR</sequence>
<reference evidence="1" key="1">
    <citation type="submission" date="2023-10" db="EMBL/GenBank/DDBJ databases">
        <authorList>
            <person name="Chen Y."/>
            <person name="Shah S."/>
            <person name="Dougan E. K."/>
            <person name="Thang M."/>
            <person name="Chan C."/>
        </authorList>
    </citation>
    <scope>NUCLEOTIDE SEQUENCE [LARGE SCALE GENOMIC DNA]</scope>
</reference>
<evidence type="ECO:0008006" key="3">
    <source>
        <dbReference type="Google" id="ProtNLM"/>
    </source>
</evidence>
<organism evidence="1 2">
    <name type="scientific">Prorocentrum cordatum</name>
    <dbReference type="NCBI Taxonomy" id="2364126"/>
    <lineage>
        <taxon>Eukaryota</taxon>
        <taxon>Sar</taxon>
        <taxon>Alveolata</taxon>
        <taxon>Dinophyceae</taxon>
        <taxon>Prorocentrales</taxon>
        <taxon>Prorocentraceae</taxon>
        <taxon>Prorocentrum</taxon>
    </lineage>
</organism>
<accession>A0ABN9VND3</accession>
<protein>
    <recommendedName>
        <fullName evidence="3">RNA-directed RNA polymerase</fullName>
    </recommendedName>
</protein>
<proteinExistence type="predicted"/>
<name>A0ABN9VND3_9DINO</name>
<comment type="caution">
    <text evidence="1">The sequence shown here is derived from an EMBL/GenBank/DDBJ whole genome shotgun (WGS) entry which is preliminary data.</text>
</comment>
<evidence type="ECO:0000313" key="2">
    <source>
        <dbReference type="Proteomes" id="UP001189429"/>
    </source>
</evidence>